<protein>
    <submittedName>
        <fullName evidence="3">Nitrogen regulatory protein P-II</fullName>
    </submittedName>
</protein>
<dbReference type="Gene3D" id="3.30.70.120">
    <property type="match status" value="1"/>
</dbReference>
<dbReference type="InterPro" id="IPR015867">
    <property type="entry name" value="N-reg_PII/ATP_PRibTrfase_C"/>
</dbReference>
<evidence type="ECO:0000313" key="3">
    <source>
        <dbReference type="EMBL" id="AEH06078.1"/>
    </source>
</evidence>
<dbReference type="Pfam" id="PF00543">
    <property type="entry name" value="P-II"/>
    <property type="match status" value="1"/>
</dbReference>
<dbReference type="GO" id="GO:0006808">
    <property type="term" value="P:regulation of nitrogen utilization"/>
    <property type="evidence" value="ECO:0007669"/>
    <property type="project" value="InterPro"/>
</dbReference>
<dbReference type="PANTHER" id="PTHR30115">
    <property type="entry name" value="NITROGEN REGULATORY PROTEIN P-II"/>
    <property type="match status" value="1"/>
</dbReference>
<comment type="similarity">
    <text evidence="2">Belongs to the P(II) protein family.</text>
</comment>
<dbReference type="EMBL" id="CP002792">
    <property type="protein sequence ID" value="AEH06078.1"/>
    <property type="molecule type" value="Genomic_DNA"/>
</dbReference>
<feature type="modified residue" description="O-UMP-tyrosine" evidence="1">
    <location>
        <position position="55"/>
    </location>
</feature>
<dbReference type="InterPro" id="IPR002187">
    <property type="entry name" value="N-reg_PII"/>
</dbReference>
<dbReference type="InterPro" id="IPR011322">
    <property type="entry name" value="N-reg_PII-like_a/b"/>
</dbReference>
<dbReference type="Proteomes" id="UP000009296">
    <property type="component" value="Chromosome"/>
</dbReference>
<dbReference type="PROSITE" id="PS00638">
    <property type="entry name" value="PII_GLNB_CTER"/>
    <property type="match status" value="1"/>
</dbReference>
<dbReference type="PANTHER" id="PTHR30115:SF11">
    <property type="entry name" value="NITROGEN REGULATORY PROTEIN P-II HOMOLOG"/>
    <property type="match status" value="1"/>
</dbReference>
<sequence>MGDNMKKVEAVIRPERMDIVKNALAEAGYVGMTVDEVKGRGIQGGITERYRGREYVVDLIPKVKIELVVKEKDVENVIKIICENAKTGNPGDGKIFVMPVETVVRVRTGERNENAI</sequence>
<dbReference type="GO" id="GO:0005524">
    <property type="term" value="F:ATP binding"/>
    <property type="evidence" value="ECO:0007669"/>
    <property type="project" value="TreeGrafter"/>
</dbReference>
<dbReference type="KEGG" id="mok:Metok_0080"/>
<gene>
    <name evidence="3" type="ordered locus">Metok_0080</name>
</gene>
<dbReference type="AlphaFoldDB" id="F8AMV5"/>
<dbReference type="STRING" id="647113.Metok_0080"/>
<dbReference type="PRINTS" id="PR00340">
    <property type="entry name" value="PIIGLNB"/>
</dbReference>
<dbReference type="SMART" id="SM00938">
    <property type="entry name" value="P-II"/>
    <property type="match status" value="1"/>
</dbReference>
<name>F8AMV5_METOI</name>
<keyword evidence="4" id="KW-1185">Reference proteome</keyword>
<evidence type="ECO:0000313" key="4">
    <source>
        <dbReference type="Proteomes" id="UP000009296"/>
    </source>
</evidence>
<dbReference type="SUPFAM" id="SSF54913">
    <property type="entry name" value="GlnB-like"/>
    <property type="match status" value="1"/>
</dbReference>
<reference evidence="3" key="1">
    <citation type="submission" date="2011-05" db="EMBL/GenBank/DDBJ databases">
        <title>Complete sequence of chromosome of Methanothermococcus okinawensis IH1.</title>
        <authorList>
            <consortium name="US DOE Joint Genome Institute"/>
            <person name="Lucas S."/>
            <person name="Han J."/>
            <person name="Lapidus A."/>
            <person name="Cheng J.-F."/>
            <person name="Goodwin L."/>
            <person name="Pitluck S."/>
            <person name="Peters L."/>
            <person name="Mikhailova N."/>
            <person name="Held B."/>
            <person name="Han C."/>
            <person name="Tapia R."/>
            <person name="Land M."/>
            <person name="Hauser L."/>
            <person name="Kyrpides N."/>
            <person name="Ivanova N."/>
            <person name="Pagani I."/>
            <person name="Sieprawska-Lupa M."/>
            <person name="Takai K."/>
            <person name="Miyazaki J."/>
            <person name="Whitman W."/>
            <person name="Woyke T."/>
        </authorList>
    </citation>
    <scope>NUCLEOTIDE SEQUENCE</scope>
    <source>
        <strain evidence="3">IH1</strain>
    </source>
</reference>
<dbReference type="GO" id="GO:0030234">
    <property type="term" value="F:enzyme regulator activity"/>
    <property type="evidence" value="ECO:0007669"/>
    <property type="project" value="InterPro"/>
</dbReference>
<dbReference type="GO" id="GO:0005829">
    <property type="term" value="C:cytosol"/>
    <property type="evidence" value="ECO:0007669"/>
    <property type="project" value="TreeGrafter"/>
</dbReference>
<dbReference type="PROSITE" id="PS51343">
    <property type="entry name" value="PII_GLNB_DOM"/>
    <property type="match status" value="1"/>
</dbReference>
<evidence type="ECO:0000256" key="1">
    <source>
        <dbReference type="PIRSR" id="PIRSR602187-50"/>
    </source>
</evidence>
<accession>F8AMV5</accession>
<keyword evidence="1" id="KW-0597">Phosphoprotein</keyword>
<dbReference type="eggNOG" id="arCOG02305">
    <property type="taxonomic scope" value="Archaea"/>
</dbReference>
<dbReference type="HOGENOM" id="CLU_082268_0_0_2"/>
<evidence type="ECO:0000256" key="2">
    <source>
        <dbReference type="RuleBase" id="RU003936"/>
    </source>
</evidence>
<dbReference type="InterPro" id="IPR017918">
    <property type="entry name" value="N-reg_PII_CS"/>
</dbReference>
<organism evidence="3 4">
    <name type="scientific">Methanothermococcus okinawensis (strain DSM 14208 / JCM 11175 / IH1)</name>
    <dbReference type="NCBI Taxonomy" id="647113"/>
    <lineage>
        <taxon>Archaea</taxon>
        <taxon>Methanobacteriati</taxon>
        <taxon>Methanobacteriota</taxon>
        <taxon>Methanomada group</taxon>
        <taxon>Methanococci</taxon>
        <taxon>Methanococcales</taxon>
        <taxon>Methanococcaceae</taxon>
        <taxon>Methanothermococcus</taxon>
    </lineage>
</organism>
<proteinExistence type="inferred from homology"/>